<dbReference type="OrthoDB" id="7066556at2"/>
<dbReference type="RefSeq" id="WP_093320791.1">
    <property type="nucleotide sequence ID" value="NZ_FOHV01000020.1"/>
</dbReference>
<dbReference type="InterPro" id="IPR000086">
    <property type="entry name" value="NUDIX_hydrolase_dom"/>
</dbReference>
<dbReference type="EMBL" id="FOHV01000020">
    <property type="protein sequence ID" value="SET36250.1"/>
    <property type="molecule type" value="Genomic_DNA"/>
</dbReference>
<dbReference type="CDD" id="cd04664">
    <property type="entry name" value="NUDIX_DHNTPase_like"/>
    <property type="match status" value="1"/>
</dbReference>
<proteinExistence type="predicted"/>
<dbReference type="GO" id="GO:0046656">
    <property type="term" value="P:folic acid biosynthetic process"/>
    <property type="evidence" value="ECO:0007669"/>
    <property type="project" value="InterPro"/>
</dbReference>
<evidence type="ECO:0000256" key="3">
    <source>
        <dbReference type="PIRSR" id="PIRSR603564-2"/>
    </source>
</evidence>
<protein>
    <submittedName>
        <fullName evidence="5">Dihydroneopterin triphosphate pyrophosphatase</fullName>
    </submittedName>
</protein>
<dbReference type="PRINTS" id="PR01404">
    <property type="entry name" value="NPPPHYDRLASE"/>
</dbReference>
<dbReference type="InterPro" id="IPR051325">
    <property type="entry name" value="Nudix_hydrolase_domain"/>
</dbReference>
<dbReference type="Proteomes" id="UP000242642">
    <property type="component" value="Unassembled WGS sequence"/>
</dbReference>
<accession>A0A1I0DWK2</accession>
<dbReference type="Pfam" id="PF00293">
    <property type="entry name" value="NUDIX"/>
    <property type="match status" value="1"/>
</dbReference>
<dbReference type="GO" id="GO:0008828">
    <property type="term" value="F:dATP diphosphatase activity"/>
    <property type="evidence" value="ECO:0007669"/>
    <property type="project" value="InterPro"/>
</dbReference>
<comment type="cofactor">
    <cofactor evidence="3">
        <name>Mg(2+)</name>
        <dbReference type="ChEBI" id="CHEBI:18420"/>
    </cofactor>
    <text evidence="3">Binds 1 Mg(2+) ion per subunit.</text>
</comment>
<keyword evidence="3" id="KW-0460">Magnesium</keyword>
<evidence type="ECO:0000313" key="5">
    <source>
        <dbReference type="EMBL" id="SET36250.1"/>
    </source>
</evidence>
<dbReference type="PANTHER" id="PTHR21340">
    <property type="entry name" value="DIADENOSINE 5,5-P1,P4-TETRAPHOSPHATE PYROPHOSPHOHYDROLASE MUTT"/>
    <property type="match status" value="1"/>
</dbReference>
<feature type="binding site" evidence="2">
    <location>
        <position position="28"/>
    </location>
    <ligand>
        <name>substrate</name>
    </ligand>
</feature>
<evidence type="ECO:0000313" key="6">
    <source>
        <dbReference type="Proteomes" id="UP000242642"/>
    </source>
</evidence>
<feature type="binding site" evidence="2">
    <location>
        <position position="6"/>
    </location>
    <ligand>
        <name>substrate</name>
    </ligand>
</feature>
<dbReference type="GO" id="GO:0006754">
    <property type="term" value="P:ATP biosynthetic process"/>
    <property type="evidence" value="ECO:0007669"/>
    <property type="project" value="TreeGrafter"/>
</dbReference>
<dbReference type="PROSITE" id="PS00893">
    <property type="entry name" value="NUDIX_BOX"/>
    <property type="match status" value="1"/>
</dbReference>
<dbReference type="Gene3D" id="3.90.79.10">
    <property type="entry name" value="Nucleoside Triphosphate Pyrophosphohydrolase"/>
    <property type="match status" value="1"/>
</dbReference>
<dbReference type="GO" id="GO:0019177">
    <property type="term" value="F:dihydroneopterin triphosphate pyrophosphohydrolase activity"/>
    <property type="evidence" value="ECO:0007669"/>
    <property type="project" value="InterPro"/>
</dbReference>
<organism evidence="5 6">
    <name type="scientific">Thorsellia anophelis DSM 18579</name>
    <dbReference type="NCBI Taxonomy" id="1123402"/>
    <lineage>
        <taxon>Bacteria</taxon>
        <taxon>Pseudomonadati</taxon>
        <taxon>Pseudomonadota</taxon>
        <taxon>Gammaproteobacteria</taxon>
        <taxon>Enterobacterales</taxon>
        <taxon>Thorselliaceae</taxon>
        <taxon>Thorsellia</taxon>
    </lineage>
</organism>
<name>A0A1I0DWK2_9GAMM</name>
<dbReference type="NCBIfam" id="NF006961">
    <property type="entry name" value="PRK09438.1"/>
    <property type="match status" value="1"/>
</dbReference>
<dbReference type="InterPro" id="IPR015797">
    <property type="entry name" value="NUDIX_hydrolase-like_dom_sf"/>
</dbReference>
<reference evidence="6" key="1">
    <citation type="submission" date="2016-10" db="EMBL/GenBank/DDBJ databases">
        <authorList>
            <person name="Varghese N."/>
            <person name="Submissions S."/>
        </authorList>
    </citation>
    <scope>NUCLEOTIDE SEQUENCE [LARGE SCALE GENOMIC DNA]</scope>
    <source>
        <strain evidence="6">DSM 18579</strain>
    </source>
</reference>
<sequence>MTDKYKKPESVLVVIFIAKSKEVLMLQRKDDPSFWQSVTGSLEGNEIPYQTAIREVAEEIGLDIIKEKLTLIDCKKSVMFELFPNMRKRYAPGITHNLEHWFILPLITKPEIKLTEHLALRWVSIEDAIKLTKSDNNAQAIIEFVR</sequence>
<dbReference type="GO" id="GO:0046872">
    <property type="term" value="F:metal ion binding"/>
    <property type="evidence" value="ECO:0007669"/>
    <property type="project" value="UniProtKB-KW"/>
</dbReference>
<dbReference type="AlphaFoldDB" id="A0A1I0DWK2"/>
<keyword evidence="6" id="KW-1185">Reference proteome</keyword>
<gene>
    <name evidence="5" type="ORF">SAMN02583745_02128</name>
</gene>
<feature type="binding site" evidence="2">
    <location>
        <begin position="80"/>
        <end position="83"/>
    </location>
    <ligand>
        <name>substrate</name>
    </ligand>
</feature>
<keyword evidence="1" id="KW-0378">Hydrolase</keyword>
<feature type="binding site" evidence="3">
    <location>
        <position position="59"/>
    </location>
    <ligand>
        <name>Mg(2+)</name>
        <dbReference type="ChEBI" id="CHEBI:18420"/>
    </ligand>
</feature>
<dbReference type="InterPro" id="IPR020084">
    <property type="entry name" value="NUDIX_hydrolase_CS"/>
</dbReference>
<dbReference type="GO" id="GO:0006167">
    <property type="term" value="P:AMP biosynthetic process"/>
    <property type="evidence" value="ECO:0007669"/>
    <property type="project" value="TreeGrafter"/>
</dbReference>
<dbReference type="SUPFAM" id="SSF55811">
    <property type="entry name" value="Nudix"/>
    <property type="match status" value="1"/>
</dbReference>
<dbReference type="PROSITE" id="PS51462">
    <property type="entry name" value="NUDIX"/>
    <property type="match status" value="1"/>
</dbReference>
<keyword evidence="3" id="KW-0479">Metal-binding</keyword>
<feature type="binding site" evidence="3">
    <location>
        <position position="116"/>
    </location>
    <ligand>
        <name>Mg(2+)</name>
        <dbReference type="ChEBI" id="CHEBI:18420"/>
    </ligand>
</feature>
<feature type="binding site" evidence="2">
    <location>
        <position position="134"/>
    </location>
    <ligand>
        <name>substrate</name>
    </ligand>
</feature>
<evidence type="ECO:0000256" key="2">
    <source>
        <dbReference type="PIRSR" id="PIRSR603564-1"/>
    </source>
</evidence>
<feature type="binding site" evidence="2">
    <location>
        <position position="39"/>
    </location>
    <ligand>
        <name>substrate</name>
    </ligand>
</feature>
<dbReference type="GO" id="GO:0004081">
    <property type="term" value="F:bis(5'-nucleosyl)-tetraphosphatase (asymmetrical) activity"/>
    <property type="evidence" value="ECO:0007669"/>
    <property type="project" value="TreeGrafter"/>
</dbReference>
<feature type="binding site" evidence="3">
    <location>
        <position position="55"/>
    </location>
    <ligand>
        <name>Mg(2+)</name>
        <dbReference type="ChEBI" id="CHEBI:18420"/>
    </ligand>
</feature>
<dbReference type="STRING" id="1123402.SAMN02583745_02128"/>
<dbReference type="InterPro" id="IPR003564">
    <property type="entry name" value="DHNTPase"/>
</dbReference>
<feature type="domain" description="Nudix hydrolase" evidence="4">
    <location>
        <begin position="6"/>
        <end position="145"/>
    </location>
</feature>
<evidence type="ECO:0000259" key="4">
    <source>
        <dbReference type="PROSITE" id="PS51462"/>
    </source>
</evidence>
<dbReference type="PANTHER" id="PTHR21340:SF0">
    <property type="entry name" value="BIS(5'-NUCLEOSYL)-TETRAPHOSPHATASE [ASYMMETRICAL]"/>
    <property type="match status" value="1"/>
</dbReference>
<evidence type="ECO:0000256" key="1">
    <source>
        <dbReference type="ARBA" id="ARBA00022801"/>
    </source>
</evidence>